<evidence type="ECO:0000313" key="2">
    <source>
        <dbReference type="Proteomes" id="UP000717996"/>
    </source>
</evidence>
<reference evidence="1" key="1">
    <citation type="journal article" date="2020" name="Microb. Genom.">
        <title>Genetic diversity of clinical and environmental Mucorales isolates obtained from an investigation of mucormycosis cases among solid organ transplant recipients.</title>
        <authorList>
            <person name="Nguyen M.H."/>
            <person name="Kaul D."/>
            <person name="Muto C."/>
            <person name="Cheng S.J."/>
            <person name="Richter R.A."/>
            <person name="Bruno V.M."/>
            <person name="Liu G."/>
            <person name="Beyhan S."/>
            <person name="Sundermann A.J."/>
            <person name="Mounaud S."/>
            <person name="Pasculle A.W."/>
            <person name="Nierman W.C."/>
            <person name="Driscoll E."/>
            <person name="Cumbie R."/>
            <person name="Clancy C.J."/>
            <person name="Dupont C.L."/>
        </authorList>
    </citation>
    <scope>NUCLEOTIDE SEQUENCE</scope>
    <source>
        <strain evidence="1">GL16</strain>
    </source>
</reference>
<gene>
    <name evidence="1" type="ORF">G6F51_014141</name>
</gene>
<dbReference type="Proteomes" id="UP000717996">
    <property type="component" value="Unassembled WGS sequence"/>
</dbReference>
<accession>A0A9P7BZF9</accession>
<evidence type="ECO:0000313" key="1">
    <source>
        <dbReference type="EMBL" id="KAG1529466.1"/>
    </source>
</evidence>
<organism evidence="1 2">
    <name type="scientific">Rhizopus oryzae</name>
    <name type="common">Mucormycosis agent</name>
    <name type="synonym">Rhizopus arrhizus var. delemar</name>
    <dbReference type="NCBI Taxonomy" id="64495"/>
    <lineage>
        <taxon>Eukaryota</taxon>
        <taxon>Fungi</taxon>
        <taxon>Fungi incertae sedis</taxon>
        <taxon>Mucoromycota</taxon>
        <taxon>Mucoromycotina</taxon>
        <taxon>Mucoromycetes</taxon>
        <taxon>Mucorales</taxon>
        <taxon>Mucorineae</taxon>
        <taxon>Rhizopodaceae</taxon>
        <taxon>Rhizopus</taxon>
    </lineage>
</organism>
<dbReference type="AlphaFoldDB" id="A0A9P7BZF9"/>
<protein>
    <submittedName>
        <fullName evidence="1">Uncharacterized protein</fullName>
    </submittedName>
</protein>
<comment type="caution">
    <text evidence="1">The sequence shown here is derived from an EMBL/GenBank/DDBJ whole genome shotgun (WGS) entry which is preliminary data.</text>
</comment>
<name>A0A9P7BZF9_RHIOR</name>
<proteinExistence type="predicted"/>
<sequence length="101" mass="11511">MAIEEFELGLARLPAIVWTPTKYKPSQMAEFISLIQNHNFKISKAAVKAQIEPKSAYKYHNEWRANGGTVLPGYKLAYEVKLKGNNIKLTENHSQFIANYV</sequence>
<dbReference type="EMBL" id="JAANIT010008015">
    <property type="protein sequence ID" value="KAG1529466.1"/>
    <property type="molecule type" value="Genomic_DNA"/>
</dbReference>